<dbReference type="Gene3D" id="1.10.287.110">
    <property type="entry name" value="DnaJ domain"/>
    <property type="match status" value="1"/>
</dbReference>
<evidence type="ECO:0000313" key="4">
    <source>
        <dbReference type="EMBL" id="OZC11683.1"/>
    </source>
</evidence>
<dbReference type="OrthoDB" id="376357at2759"/>
<keyword evidence="2" id="KW-0812">Transmembrane</keyword>
<proteinExistence type="predicted"/>
<dbReference type="PANTHER" id="PTHR44145">
    <property type="entry name" value="DNAJ HOMOLOG SUBFAMILY A MEMBER 3, MITOCHONDRIAL"/>
    <property type="match status" value="1"/>
</dbReference>
<dbReference type="Proteomes" id="UP000242913">
    <property type="component" value="Unassembled WGS sequence"/>
</dbReference>
<keyword evidence="2" id="KW-0472">Membrane</keyword>
<evidence type="ECO:0000313" key="5">
    <source>
        <dbReference type="Proteomes" id="UP000242913"/>
    </source>
</evidence>
<organism evidence="4 5">
    <name type="scientific">Onchocerca flexuosa</name>
    <dbReference type="NCBI Taxonomy" id="387005"/>
    <lineage>
        <taxon>Eukaryota</taxon>
        <taxon>Metazoa</taxon>
        <taxon>Ecdysozoa</taxon>
        <taxon>Nematoda</taxon>
        <taxon>Chromadorea</taxon>
        <taxon>Rhabditida</taxon>
        <taxon>Spirurina</taxon>
        <taxon>Spiruromorpha</taxon>
        <taxon>Filarioidea</taxon>
        <taxon>Onchocercidae</taxon>
        <taxon>Onchocerca</taxon>
    </lineage>
</organism>
<reference evidence="4 5" key="1">
    <citation type="submission" date="2015-12" db="EMBL/GenBank/DDBJ databases">
        <title>Draft genome of the nematode, Onchocerca flexuosa.</title>
        <authorList>
            <person name="Mitreva M."/>
        </authorList>
    </citation>
    <scope>NUCLEOTIDE SEQUENCE [LARGE SCALE GENOMIC DNA]</scope>
    <source>
        <strain evidence="4">Red Deer</strain>
    </source>
</reference>
<dbReference type="SMART" id="SM00271">
    <property type="entry name" value="DnaJ"/>
    <property type="match status" value="1"/>
</dbReference>
<accession>A0A238C2K8</accession>
<gene>
    <name evidence="4" type="ORF">X798_01546</name>
</gene>
<evidence type="ECO:0000259" key="3">
    <source>
        <dbReference type="PROSITE" id="PS50076"/>
    </source>
</evidence>
<evidence type="ECO:0000256" key="1">
    <source>
        <dbReference type="ARBA" id="ARBA00023186"/>
    </source>
</evidence>
<feature type="transmembrane region" description="Helical" evidence="2">
    <location>
        <begin position="270"/>
        <end position="287"/>
    </location>
</feature>
<dbReference type="PROSITE" id="PS50076">
    <property type="entry name" value="DNAJ_2"/>
    <property type="match status" value="1"/>
</dbReference>
<dbReference type="PRINTS" id="PR00625">
    <property type="entry name" value="JDOMAIN"/>
</dbReference>
<dbReference type="PANTHER" id="PTHR44145:SF3">
    <property type="entry name" value="DNAJ HOMOLOG SUBFAMILY A MEMBER 3, MITOCHONDRIAL"/>
    <property type="match status" value="1"/>
</dbReference>
<dbReference type="AlphaFoldDB" id="A0A238C2K8"/>
<keyword evidence="5" id="KW-1185">Reference proteome</keyword>
<name>A0A238C2K8_9BILA</name>
<keyword evidence="1" id="KW-0143">Chaperone</keyword>
<dbReference type="InterPro" id="IPR001623">
    <property type="entry name" value="DnaJ_domain"/>
</dbReference>
<dbReference type="Pfam" id="PF00226">
    <property type="entry name" value="DnaJ"/>
    <property type="match status" value="1"/>
</dbReference>
<dbReference type="InterPro" id="IPR051938">
    <property type="entry name" value="Apopto_cytoskel_mod"/>
</dbReference>
<protein>
    <submittedName>
        <fullName evidence="4">DnaJ domain protein</fullName>
    </submittedName>
</protein>
<keyword evidence="2" id="KW-1133">Transmembrane helix</keyword>
<sequence length="322" mass="38509">MKYQFIGKVISRTENILFNLFFFADSEMTAMIFRHEKVHNDLFQCLWIPLSITRLYSTTPNQSRNEQRDLYQTLGVDSSATAKEIKAAYYQLSKIYHPDRHDGEEQKVLAAEKFLQVAEAYEVLSSDEKRKAYDNKCQENWIQTPTGSWPTQMRVKKNFEDLGLDYKTFEDFQRSVNTRKHWTKHDHWQMPDEFFAHFGSPRKFTSTFRPRTATYFTYSYKDPMQRQREMREWQILKEIEEEKRNSKYKTPTFVVMERERKRRELSEKRTLNVLLLFFGCITILIYIQRLKAAPTDTVSNRMVVQLIQLVTECIKLSVVCMV</sequence>
<dbReference type="SUPFAM" id="SSF46565">
    <property type="entry name" value="Chaperone J-domain"/>
    <property type="match status" value="1"/>
</dbReference>
<dbReference type="CDD" id="cd06257">
    <property type="entry name" value="DnaJ"/>
    <property type="match status" value="1"/>
</dbReference>
<dbReference type="EMBL" id="KZ269980">
    <property type="protein sequence ID" value="OZC11683.1"/>
    <property type="molecule type" value="Genomic_DNA"/>
</dbReference>
<feature type="domain" description="J" evidence="3">
    <location>
        <begin position="69"/>
        <end position="137"/>
    </location>
</feature>
<evidence type="ECO:0000256" key="2">
    <source>
        <dbReference type="SAM" id="Phobius"/>
    </source>
</evidence>
<dbReference type="InterPro" id="IPR036869">
    <property type="entry name" value="J_dom_sf"/>
</dbReference>